<dbReference type="Pfam" id="PF01068">
    <property type="entry name" value="DNA_ligase_A_M"/>
    <property type="match status" value="1"/>
</dbReference>
<evidence type="ECO:0000256" key="1">
    <source>
        <dbReference type="SAM" id="MobiDB-lite"/>
    </source>
</evidence>
<feature type="domain" description="ATP-dependent DNA ligase family profile" evidence="2">
    <location>
        <begin position="16"/>
        <end position="120"/>
    </location>
</feature>
<dbReference type="InterPro" id="IPR012310">
    <property type="entry name" value="DNA_ligase_ATP-dep_cent"/>
</dbReference>
<feature type="region of interest" description="Disordered" evidence="1">
    <location>
        <begin position="40"/>
        <end position="59"/>
    </location>
</feature>
<proteinExistence type="predicted"/>
<evidence type="ECO:0000259" key="2">
    <source>
        <dbReference type="Pfam" id="PF01068"/>
    </source>
</evidence>
<dbReference type="EMBL" id="JAIFZO010000002">
    <property type="protein sequence ID" value="MCX4231730.1"/>
    <property type="molecule type" value="Genomic_DNA"/>
</dbReference>
<protein>
    <recommendedName>
        <fullName evidence="2">ATP-dependent DNA ligase family profile domain-containing protein</fullName>
    </recommendedName>
</protein>
<evidence type="ECO:0000313" key="4">
    <source>
        <dbReference type="Proteomes" id="UP001165590"/>
    </source>
</evidence>
<dbReference type="Gene3D" id="3.30.470.30">
    <property type="entry name" value="DNA ligase/mRNA capping enzyme"/>
    <property type="match status" value="1"/>
</dbReference>
<gene>
    <name evidence="3" type="ORF">K3769_02880</name>
</gene>
<dbReference type="SUPFAM" id="SSF56091">
    <property type="entry name" value="DNA ligase/mRNA capping enzyme, catalytic domain"/>
    <property type="match status" value="1"/>
</dbReference>
<evidence type="ECO:0000313" key="3">
    <source>
        <dbReference type="EMBL" id="MCX4231730.1"/>
    </source>
</evidence>
<name>A0ABT3UVY3_9ACTN</name>
<dbReference type="Proteomes" id="UP001165590">
    <property type="component" value="Unassembled WGS sequence"/>
</dbReference>
<accession>A0ABT3UVY3</accession>
<dbReference type="RefSeq" id="WP_267024852.1">
    <property type="nucleotide sequence ID" value="NZ_JAIFZO010000002.1"/>
</dbReference>
<comment type="caution">
    <text evidence="3">The sequence shown here is derived from an EMBL/GenBank/DDBJ whole genome shotgun (WGS) entry which is preliminary data.</text>
</comment>
<sequence length="125" mass="13066">MLTHAVSIPALPARSAADPKWDGFRAALPDDGNQVVLRSRRSTQMASSSPEIVAGGAQLPDSTTLDGELIVWSAGGRLAFEQLQNRLHRRGPSAVRAAAQQPAHFVAFNVLRLAGTALCAAPGGT</sequence>
<keyword evidence="4" id="KW-1185">Reference proteome</keyword>
<organism evidence="3 4">
    <name type="scientific">Streptomyces ortus</name>
    <dbReference type="NCBI Taxonomy" id="2867268"/>
    <lineage>
        <taxon>Bacteria</taxon>
        <taxon>Bacillati</taxon>
        <taxon>Actinomycetota</taxon>
        <taxon>Actinomycetes</taxon>
        <taxon>Kitasatosporales</taxon>
        <taxon>Streptomycetaceae</taxon>
        <taxon>Streptomyces</taxon>
    </lineage>
</organism>
<reference evidence="3" key="1">
    <citation type="journal article" date="2022" name="bioRxiv">
        <title>Discovery and biosynthetic assessment of Streptomyces ortus sp nov. isolated from a deep-sea sponge.</title>
        <authorList>
            <person name="Williams S.E."/>
        </authorList>
    </citation>
    <scope>NUCLEOTIDE SEQUENCE</scope>
    <source>
        <strain evidence="3">A15ISP2-DRY2</strain>
    </source>
</reference>